<comment type="caution">
    <text evidence="1">The sequence shown here is derived from an EMBL/GenBank/DDBJ whole genome shotgun (WGS) entry which is preliminary data.</text>
</comment>
<dbReference type="AntiFam" id="ANF00178">
    <property type="entry name" value="Shadow ORF (opposite dhbF)"/>
</dbReference>
<evidence type="ECO:0000313" key="2">
    <source>
        <dbReference type="Proteomes" id="UP000475265"/>
    </source>
</evidence>
<gene>
    <name evidence="1" type="ORF">FX983_06551</name>
</gene>
<protein>
    <submittedName>
        <fullName evidence="1">Uncharacterized protein</fullName>
    </submittedName>
</protein>
<accession>A0A6L5BJZ2</accession>
<sequence length="153" mass="16966">MRAQVGRRQLHVLTGNHVGHQTLVARFVFTGDDHGFTQMLTSREFGFDFTQFDAETTDLHLIVVTAQVLNRAVRQPATEVTRAIQPRIGTATEDIGDKAFVIELRTVQVTASHTGTADVHFADHTHRHRLAPGVEHIQLQIGNAPANRADTDQ</sequence>
<reference evidence="1 2" key="1">
    <citation type="submission" date="2019-12" db="EMBL/GenBank/DDBJ databases">
        <title>Endophytic bacteria associated with Panax ginseng seedlings.</title>
        <authorList>
            <person name="Park J.M."/>
            <person name="Shin R."/>
            <person name="Jo S.H."/>
        </authorList>
    </citation>
    <scope>NUCLEOTIDE SEQUENCE [LARGE SCALE GENOMIC DNA]</scope>
    <source>
        <strain evidence="1 2">PgKB32</strain>
    </source>
</reference>
<dbReference type="AlphaFoldDB" id="A0A6L5BJZ2"/>
<proteinExistence type="predicted"/>
<evidence type="ECO:0000313" key="1">
    <source>
        <dbReference type="EMBL" id="KAF2389021.1"/>
    </source>
</evidence>
<dbReference type="EMBL" id="JAAAXX010000003">
    <property type="protein sequence ID" value="KAF2389021.1"/>
    <property type="molecule type" value="Genomic_DNA"/>
</dbReference>
<name>A0A6L5BJZ2_9PSED</name>
<dbReference type="Proteomes" id="UP000475265">
    <property type="component" value="Unassembled WGS sequence"/>
</dbReference>
<organism evidence="1 2">
    <name type="scientific">Pseudomonas frederiksbergensis</name>
    <dbReference type="NCBI Taxonomy" id="104087"/>
    <lineage>
        <taxon>Bacteria</taxon>
        <taxon>Pseudomonadati</taxon>
        <taxon>Pseudomonadota</taxon>
        <taxon>Gammaproteobacteria</taxon>
        <taxon>Pseudomonadales</taxon>
        <taxon>Pseudomonadaceae</taxon>
        <taxon>Pseudomonas</taxon>
    </lineage>
</organism>